<sequence>TFLRSSTDRDTPEEDLKPDDYQRFKNLGSACLTGGDDAQLLKFLQDEKNQADRLLRFSMALKSVCRLHNAFILKVHPFPGISKYFTEDNVTLLLLFLLIGKIQTC</sequence>
<dbReference type="AlphaFoldDB" id="A0A8D3CFR8"/>
<reference evidence="1" key="1">
    <citation type="submission" date="2023-05" db="EMBL/GenBank/DDBJ databases">
        <title>High-quality long-read genome of Scophthalmus maximus.</title>
        <authorList>
            <person name="Lien S."/>
            <person name="Martinez P."/>
        </authorList>
    </citation>
    <scope>NUCLEOTIDE SEQUENCE [LARGE SCALE GENOMIC DNA]</scope>
</reference>
<dbReference type="Ensembl" id="ENSSMAT00000039719.1">
    <property type="protein sequence ID" value="ENSSMAP00000046126.1"/>
    <property type="gene ID" value="ENSSMAG00000035995.1"/>
</dbReference>
<protein>
    <submittedName>
        <fullName evidence="1">Uncharacterized protein</fullName>
    </submittedName>
</protein>
<evidence type="ECO:0000313" key="1">
    <source>
        <dbReference type="Ensembl" id="ENSSMAP00000046126.1"/>
    </source>
</evidence>
<name>A0A8D3CFR8_SCOMX</name>
<dbReference type="Proteomes" id="UP000694558">
    <property type="component" value="Chromosome 12"/>
</dbReference>
<accession>A0A8D3CFR8</accession>
<organism evidence="1 2">
    <name type="scientific">Scophthalmus maximus</name>
    <name type="common">Turbot</name>
    <name type="synonym">Psetta maxima</name>
    <dbReference type="NCBI Taxonomy" id="52904"/>
    <lineage>
        <taxon>Eukaryota</taxon>
        <taxon>Metazoa</taxon>
        <taxon>Chordata</taxon>
        <taxon>Craniata</taxon>
        <taxon>Vertebrata</taxon>
        <taxon>Euteleostomi</taxon>
        <taxon>Actinopterygii</taxon>
        <taxon>Neopterygii</taxon>
        <taxon>Teleostei</taxon>
        <taxon>Neoteleostei</taxon>
        <taxon>Acanthomorphata</taxon>
        <taxon>Carangaria</taxon>
        <taxon>Pleuronectiformes</taxon>
        <taxon>Pleuronectoidei</taxon>
        <taxon>Scophthalmidae</taxon>
        <taxon>Scophthalmus</taxon>
    </lineage>
</organism>
<proteinExistence type="predicted"/>
<evidence type="ECO:0000313" key="2">
    <source>
        <dbReference type="Proteomes" id="UP000694558"/>
    </source>
</evidence>
<reference evidence="1" key="2">
    <citation type="submission" date="2025-08" db="UniProtKB">
        <authorList>
            <consortium name="Ensembl"/>
        </authorList>
    </citation>
    <scope>IDENTIFICATION</scope>
</reference>